<organism evidence="8 9">
    <name type="scientific">Stylonychia lemnae</name>
    <name type="common">Ciliate</name>
    <dbReference type="NCBI Taxonomy" id="5949"/>
    <lineage>
        <taxon>Eukaryota</taxon>
        <taxon>Sar</taxon>
        <taxon>Alveolata</taxon>
        <taxon>Ciliophora</taxon>
        <taxon>Intramacronucleata</taxon>
        <taxon>Spirotrichea</taxon>
        <taxon>Stichotrichia</taxon>
        <taxon>Sporadotrichida</taxon>
        <taxon>Oxytrichidae</taxon>
        <taxon>Stylonychinae</taxon>
        <taxon>Stylonychia</taxon>
    </lineage>
</organism>
<evidence type="ECO:0000313" key="9">
    <source>
        <dbReference type="Proteomes" id="UP000039865"/>
    </source>
</evidence>
<gene>
    <name evidence="8" type="primary">Contig11027.g11785</name>
    <name evidence="8" type="ORF">STYLEM_16542</name>
</gene>
<keyword evidence="5 6" id="KW-0472">Membrane</keyword>
<proteinExistence type="predicted"/>
<keyword evidence="9" id="KW-1185">Reference proteome</keyword>
<keyword evidence="4 6" id="KW-1133">Transmembrane helix</keyword>
<dbReference type="PANTHER" id="PTHR10582">
    <property type="entry name" value="TRANSIENT RECEPTOR POTENTIAL ION CHANNEL PROTEIN"/>
    <property type="match status" value="1"/>
</dbReference>
<evidence type="ECO:0000256" key="1">
    <source>
        <dbReference type="ARBA" id="ARBA00004141"/>
    </source>
</evidence>
<evidence type="ECO:0000259" key="7">
    <source>
        <dbReference type="Pfam" id="PF00520"/>
    </source>
</evidence>
<dbReference type="EMBL" id="CCKQ01015611">
    <property type="protein sequence ID" value="CDW87439.1"/>
    <property type="molecule type" value="Genomic_DNA"/>
</dbReference>
<feature type="transmembrane region" description="Helical" evidence="6">
    <location>
        <begin position="978"/>
        <end position="998"/>
    </location>
</feature>
<protein>
    <submittedName>
        <fullName evidence="8">Wd-40 repeat protein</fullName>
    </submittedName>
</protein>
<dbReference type="Pfam" id="PF00520">
    <property type="entry name" value="Ion_trans"/>
    <property type="match status" value="1"/>
</dbReference>
<dbReference type="InterPro" id="IPR036322">
    <property type="entry name" value="WD40_repeat_dom_sf"/>
</dbReference>
<evidence type="ECO:0000313" key="8">
    <source>
        <dbReference type="EMBL" id="CDW87439.1"/>
    </source>
</evidence>
<keyword evidence="2 6" id="KW-0812">Transmembrane</keyword>
<reference evidence="8 9" key="1">
    <citation type="submission" date="2014-06" db="EMBL/GenBank/DDBJ databases">
        <authorList>
            <person name="Swart Estienne"/>
        </authorList>
    </citation>
    <scope>NUCLEOTIDE SEQUENCE [LARGE SCALE GENOMIC DNA]</scope>
    <source>
        <strain evidence="8 9">130c</strain>
    </source>
</reference>
<evidence type="ECO:0000256" key="3">
    <source>
        <dbReference type="ARBA" id="ARBA00022737"/>
    </source>
</evidence>
<dbReference type="InParanoid" id="A0A078AZ70"/>
<dbReference type="OrthoDB" id="6108356at2759"/>
<feature type="transmembrane region" description="Helical" evidence="6">
    <location>
        <begin position="1110"/>
        <end position="1128"/>
    </location>
</feature>
<evidence type="ECO:0000256" key="6">
    <source>
        <dbReference type="SAM" id="Phobius"/>
    </source>
</evidence>
<dbReference type="GO" id="GO:0005886">
    <property type="term" value="C:plasma membrane"/>
    <property type="evidence" value="ECO:0007669"/>
    <property type="project" value="TreeGrafter"/>
</dbReference>
<dbReference type="Proteomes" id="UP000039865">
    <property type="component" value="Unassembled WGS sequence"/>
</dbReference>
<dbReference type="AlphaFoldDB" id="A0A078AZ70"/>
<feature type="transmembrane region" description="Helical" evidence="6">
    <location>
        <begin position="1083"/>
        <end position="1103"/>
    </location>
</feature>
<name>A0A078AZ70_STYLE</name>
<feature type="transmembrane region" description="Helical" evidence="6">
    <location>
        <begin position="1010"/>
        <end position="1029"/>
    </location>
</feature>
<accession>A0A078AZ70</accession>
<keyword evidence="3" id="KW-0677">Repeat</keyword>
<sequence length="1239" mass="145975">MFKHRIMSTEKFRIELRDAKTLSLLQVRELDFIKQSGSAQINEDEKYIAIFSRYQVQIYQLDNLFDQSEPLAVLQSKSIIESINQVFIFDELNIILSYESQNNENFGLLSLNFDISLDNIEESQIIDLDNFFQDLESDIQGNMNQLCISASYDEKFKNITCKSLIYLNMFKQEELIVISIQNECKTYLLNLNNFKVIQELSTIVKFSQDFEKFGVDKEFNLYLINESSEIVQVYKLDQPKNIDELTEISSINFISTKNSYLIYYDSLQGSNLLVYDKFDFSKINEYEFQTQIKSLIFPKDSKFIYGFTVYDTMNIQRIYYYVNIPSNQQPFYLKESDQLQYLANKRYIFQYQDDSIQLFDLRQNDFVGQVKFENIDKKSKIIYLLENKLLIQNMDQIYLLDLDDDKNSNMIELNKEIIKQLIIQSQSIQQVSILVQTESGKFILIVINLDTNSEIYNEVILTVDTDNQNQNCCFLKNLHSERYYIFIIKSDYVFSIVDYEQEESQDFTSEDSLLPINLVNAVLDKKQNIIWLIQKNKIQAFDMNKRIFLQALSISNFDRIENVQIYDSLIIIQSSSIQDSDSFYQNIYVIQNKRFGKHIQLKNKFQNKPTIYESSQIDQVNLGNMVNIQTLNPNLRDQQHNIFYQVSGLRSLISEDNLFKPIAMALYFEMSYKVNISENGIYFYCVGEDKCAGYLDPQFTDIELHKMSDLKLLNNDEIIEELKDLKSYLKFYPGIGNCISVFANKPIILEIIQKQISIFEAKNIPILILPNKYQGKIALDVAIQQSQHKSIAIILDLLIKYQDHVMFNEIVDKHLCKLINLRVDLTDYLQSNMIVYSIIDDGFPQVSQNDQELIVGVQLDHLKDIHNKSFSELIQSQLENNTSGQILSIEYLLLNLQKTLSQNPKNLMISLSKSDANEYFENTVIQTIINFKWQTYSKGYYEFKFYIFMEFVLFFIFEIFYSNYYGKTQMQFKKDSRDFNYIAIIKINNSLVLLYFLFDELRQAIKQSGYFKDIWNLFDISLILSYILLNYVEFYQDITDFILIMQILVVIFASMKLLFFLRIYDGFSFLVSMIGGVFKDLKYFIGFFMIFIAQFGLIFTILFRGSPIQEYEGISSMGYIVMVFRIAAGDFNVENYRDQPQFIVELTWIIWLVAVMVLNVVFMNFIIAVISESYEKVMQKSVAESYRNKAKLIVEREVFFSKKNEKDPYYFPNYILLRRPVNTSQLGNSKIFLLLNYQR</sequence>
<dbReference type="InterPro" id="IPR024862">
    <property type="entry name" value="TRPV"/>
</dbReference>
<dbReference type="PANTHER" id="PTHR10582:SF2">
    <property type="entry name" value="INACTIVE"/>
    <property type="match status" value="1"/>
</dbReference>
<evidence type="ECO:0000256" key="2">
    <source>
        <dbReference type="ARBA" id="ARBA00022692"/>
    </source>
</evidence>
<feature type="transmembrane region" description="Helical" evidence="6">
    <location>
        <begin position="945"/>
        <end position="966"/>
    </location>
</feature>
<evidence type="ECO:0000256" key="4">
    <source>
        <dbReference type="ARBA" id="ARBA00022989"/>
    </source>
</evidence>
<dbReference type="InterPro" id="IPR005821">
    <property type="entry name" value="Ion_trans_dom"/>
</dbReference>
<comment type="subcellular location">
    <subcellularLocation>
        <location evidence="1">Membrane</location>
        <topology evidence="1">Multi-pass membrane protein</topology>
    </subcellularLocation>
</comment>
<dbReference type="SUPFAM" id="SSF50978">
    <property type="entry name" value="WD40 repeat-like"/>
    <property type="match status" value="1"/>
</dbReference>
<evidence type="ECO:0000256" key="5">
    <source>
        <dbReference type="ARBA" id="ARBA00023136"/>
    </source>
</evidence>
<feature type="transmembrane region" description="Helical" evidence="6">
    <location>
        <begin position="1148"/>
        <end position="1170"/>
    </location>
</feature>
<dbReference type="GO" id="GO:0005216">
    <property type="term" value="F:monoatomic ion channel activity"/>
    <property type="evidence" value="ECO:0007669"/>
    <property type="project" value="InterPro"/>
</dbReference>
<feature type="transmembrane region" description="Helical" evidence="6">
    <location>
        <begin position="1041"/>
        <end position="1063"/>
    </location>
</feature>
<dbReference type="GO" id="GO:0098703">
    <property type="term" value="P:calcium ion import across plasma membrane"/>
    <property type="evidence" value="ECO:0007669"/>
    <property type="project" value="TreeGrafter"/>
</dbReference>
<feature type="domain" description="Ion transport" evidence="7">
    <location>
        <begin position="953"/>
        <end position="1180"/>
    </location>
</feature>